<dbReference type="Pfam" id="PF06863">
    <property type="entry name" value="DUF1254"/>
    <property type="match status" value="1"/>
</dbReference>
<organism evidence="3 4">
    <name type="scientific">Pseudorhizobium flavum</name>
    <dbReference type="NCBI Taxonomy" id="1335061"/>
    <lineage>
        <taxon>Bacteria</taxon>
        <taxon>Pseudomonadati</taxon>
        <taxon>Pseudomonadota</taxon>
        <taxon>Alphaproteobacteria</taxon>
        <taxon>Hyphomicrobiales</taxon>
        <taxon>Rhizobiaceae</taxon>
        <taxon>Rhizobium/Agrobacterium group</taxon>
        <taxon>Pseudorhizobium</taxon>
    </lineage>
</organism>
<dbReference type="InterPro" id="IPR014456">
    <property type="entry name" value="UCP010244_IM"/>
</dbReference>
<feature type="transmembrane region" description="Helical" evidence="1">
    <location>
        <begin position="6"/>
        <end position="29"/>
    </location>
</feature>
<evidence type="ECO:0000259" key="2">
    <source>
        <dbReference type="Pfam" id="PF06863"/>
    </source>
</evidence>
<protein>
    <submittedName>
        <fullName evidence="3">Putative membrane protein</fullName>
    </submittedName>
</protein>
<evidence type="ECO:0000313" key="4">
    <source>
        <dbReference type="Proteomes" id="UP000535501"/>
    </source>
</evidence>
<sequence>MLKLGLAIVTGLLGAALLHFIIILSLPYFSEKDAYTRVLAEGERHSFHRLPDIRDRAGLVQDDPFVELSVCAYDISQGPIRIYARGDVPFWSLGIYDAGSNEVFSINDRTASNGVLDVVLATPVQLTLLRKALPEPISEAILVETQQADGYMVLRTMVPQRSFNAAATEFLSQAVCAPFDWRPRQQF</sequence>
<evidence type="ECO:0000256" key="1">
    <source>
        <dbReference type="SAM" id="Phobius"/>
    </source>
</evidence>
<gene>
    <name evidence="3" type="ORF">HNQ75_002892</name>
</gene>
<dbReference type="PIRSF" id="PIRSF010244">
    <property type="entry name" value="UCP010244_imp"/>
    <property type="match status" value="1"/>
</dbReference>
<dbReference type="Proteomes" id="UP000535501">
    <property type="component" value="Unassembled WGS sequence"/>
</dbReference>
<dbReference type="InterPro" id="IPR010679">
    <property type="entry name" value="DUF1254"/>
</dbReference>
<dbReference type="EMBL" id="JACHEJ010000007">
    <property type="protein sequence ID" value="MBB6180909.1"/>
    <property type="molecule type" value="Genomic_DNA"/>
</dbReference>
<evidence type="ECO:0000313" key="3">
    <source>
        <dbReference type="EMBL" id="MBB6180909.1"/>
    </source>
</evidence>
<accession>A0A7W9YYT8</accession>
<keyword evidence="1" id="KW-0472">Membrane</keyword>
<dbReference type="RefSeq" id="WP_077547718.1">
    <property type="nucleotide sequence ID" value="NZ_CANLQM010000006.1"/>
</dbReference>
<reference evidence="3 4" key="1">
    <citation type="submission" date="2020-08" db="EMBL/GenBank/DDBJ databases">
        <title>Genomic Encyclopedia of Type Strains, Phase IV (KMG-IV): sequencing the most valuable type-strain genomes for metagenomic binning, comparative biology and taxonomic classification.</title>
        <authorList>
            <person name="Goeker M."/>
        </authorList>
    </citation>
    <scope>NUCLEOTIDE SEQUENCE [LARGE SCALE GENOMIC DNA]</scope>
    <source>
        <strain evidence="3 4">DSM 102134</strain>
    </source>
</reference>
<feature type="domain" description="DUF1254" evidence="2">
    <location>
        <begin position="69"/>
        <end position="174"/>
    </location>
</feature>
<dbReference type="AlphaFoldDB" id="A0A7W9YYT8"/>
<proteinExistence type="predicted"/>
<name>A0A7W9YYT8_9HYPH</name>
<keyword evidence="1" id="KW-1133">Transmembrane helix</keyword>
<keyword evidence="4" id="KW-1185">Reference proteome</keyword>
<keyword evidence="1" id="KW-0812">Transmembrane</keyword>
<comment type="caution">
    <text evidence="3">The sequence shown here is derived from an EMBL/GenBank/DDBJ whole genome shotgun (WGS) entry which is preliminary data.</text>
</comment>